<evidence type="ECO:0000256" key="5">
    <source>
        <dbReference type="ARBA" id="ARBA00023136"/>
    </source>
</evidence>
<protein>
    <submittedName>
        <fullName evidence="8">Alkaline phosphatase</fullName>
    </submittedName>
</protein>
<sequence>MRSMFEWIENLMNSMGYLGIVLLMFLENVFPPLPSELIMPMAGFAAARGDLTFLGVVLAGTAGSVLGALPLYFIGRLVGEKRLTRWADKHGKWLTLSGDDIKKADDWFDKHGKKSVFLLRLVPGIRSLISIPAGISEMPLMLFMLFTALGTGLWSLVLAYVGSLLGENYKAVETYLKPASYVILGLMVVFIVRWVLKRRKEQQNEGSKVRQ</sequence>
<evidence type="ECO:0000256" key="3">
    <source>
        <dbReference type="ARBA" id="ARBA00022692"/>
    </source>
</evidence>
<evidence type="ECO:0000256" key="4">
    <source>
        <dbReference type="ARBA" id="ARBA00022989"/>
    </source>
</evidence>
<dbReference type="InterPro" id="IPR051311">
    <property type="entry name" value="DedA_domain"/>
</dbReference>
<feature type="transmembrane region" description="Helical" evidence="6">
    <location>
        <begin position="178"/>
        <end position="196"/>
    </location>
</feature>
<evidence type="ECO:0000259" key="7">
    <source>
        <dbReference type="Pfam" id="PF09335"/>
    </source>
</evidence>
<dbReference type="PANTHER" id="PTHR42709">
    <property type="entry name" value="ALKALINE PHOSPHATASE LIKE PROTEIN"/>
    <property type="match status" value="1"/>
</dbReference>
<keyword evidence="5 6" id="KW-0472">Membrane</keyword>
<accession>A0A511N8X1</accession>
<feature type="transmembrane region" description="Helical" evidence="6">
    <location>
        <begin position="140"/>
        <end position="166"/>
    </location>
</feature>
<name>A0A511N8X1_DEIC1</name>
<evidence type="ECO:0000256" key="1">
    <source>
        <dbReference type="ARBA" id="ARBA00004651"/>
    </source>
</evidence>
<dbReference type="GO" id="GO:0005886">
    <property type="term" value="C:plasma membrane"/>
    <property type="evidence" value="ECO:0007669"/>
    <property type="project" value="UniProtKB-SubCell"/>
</dbReference>
<evidence type="ECO:0000313" key="9">
    <source>
        <dbReference type="Proteomes" id="UP000321306"/>
    </source>
</evidence>
<dbReference type="EMBL" id="BJXB01000031">
    <property type="protein sequence ID" value="GEM49295.1"/>
    <property type="molecule type" value="Genomic_DNA"/>
</dbReference>
<keyword evidence="9" id="KW-1185">Reference proteome</keyword>
<feature type="transmembrane region" description="Helical" evidence="6">
    <location>
        <begin position="12"/>
        <end position="31"/>
    </location>
</feature>
<proteinExistence type="predicted"/>
<comment type="subcellular location">
    <subcellularLocation>
        <location evidence="1">Cell membrane</location>
        <topology evidence="1">Multi-pass membrane protein</topology>
    </subcellularLocation>
</comment>
<dbReference type="Proteomes" id="UP000321306">
    <property type="component" value="Unassembled WGS sequence"/>
</dbReference>
<evidence type="ECO:0000256" key="2">
    <source>
        <dbReference type="ARBA" id="ARBA00022475"/>
    </source>
</evidence>
<keyword evidence="3 6" id="KW-0812">Transmembrane</keyword>
<gene>
    <name evidence="8" type="ORF">DC3_49300</name>
</gene>
<feature type="domain" description="VTT" evidence="7">
    <location>
        <begin position="33"/>
        <end position="163"/>
    </location>
</feature>
<feature type="transmembrane region" description="Helical" evidence="6">
    <location>
        <begin position="51"/>
        <end position="75"/>
    </location>
</feature>
<keyword evidence="2" id="KW-1003">Cell membrane</keyword>
<organism evidence="8 9">
    <name type="scientific">Deinococcus cellulosilyticus (strain DSM 18568 / NBRC 106333 / KACC 11606 / 5516J-15)</name>
    <dbReference type="NCBI Taxonomy" id="1223518"/>
    <lineage>
        <taxon>Bacteria</taxon>
        <taxon>Thermotogati</taxon>
        <taxon>Deinococcota</taxon>
        <taxon>Deinococci</taxon>
        <taxon>Deinococcales</taxon>
        <taxon>Deinococcaceae</taxon>
        <taxon>Deinococcus</taxon>
    </lineage>
</organism>
<evidence type="ECO:0000256" key="6">
    <source>
        <dbReference type="SAM" id="Phobius"/>
    </source>
</evidence>
<dbReference type="AlphaFoldDB" id="A0A511N8X1"/>
<comment type="caution">
    <text evidence="8">The sequence shown here is derived from an EMBL/GenBank/DDBJ whole genome shotgun (WGS) entry which is preliminary data.</text>
</comment>
<dbReference type="PANTHER" id="PTHR42709:SF6">
    <property type="entry name" value="UNDECAPRENYL PHOSPHATE TRANSPORTER A"/>
    <property type="match status" value="1"/>
</dbReference>
<dbReference type="InterPro" id="IPR032816">
    <property type="entry name" value="VTT_dom"/>
</dbReference>
<reference evidence="8 9" key="1">
    <citation type="submission" date="2019-07" db="EMBL/GenBank/DDBJ databases">
        <title>Whole genome shotgun sequence of Deinococcus cellulosilyticus NBRC 106333.</title>
        <authorList>
            <person name="Hosoyama A."/>
            <person name="Uohara A."/>
            <person name="Ohji S."/>
            <person name="Ichikawa N."/>
        </authorList>
    </citation>
    <scope>NUCLEOTIDE SEQUENCE [LARGE SCALE GENOMIC DNA]</scope>
    <source>
        <strain evidence="8 9">NBRC 106333</strain>
    </source>
</reference>
<dbReference type="Pfam" id="PF09335">
    <property type="entry name" value="VTT_dom"/>
    <property type="match status" value="1"/>
</dbReference>
<keyword evidence="4 6" id="KW-1133">Transmembrane helix</keyword>
<evidence type="ECO:0000313" key="8">
    <source>
        <dbReference type="EMBL" id="GEM49295.1"/>
    </source>
</evidence>